<reference evidence="2" key="1">
    <citation type="journal article" date="2019" name="Int. J. Syst. Evol. Microbiol.">
        <title>The Global Catalogue of Microorganisms (GCM) 10K type strain sequencing project: providing services to taxonomists for standard genome sequencing and annotation.</title>
        <authorList>
            <consortium name="The Broad Institute Genomics Platform"/>
            <consortium name="The Broad Institute Genome Sequencing Center for Infectious Disease"/>
            <person name="Wu L."/>
            <person name="Ma J."/>
        </authorList>
    </citation>
    <scope>NUCLEOTIDE SEQUENCE [LARGE SCALE GENOMIC DNA]</scope>
    <source>
        <strain evidence="2">JCM 17839</strain>
    </source>
</reference>
<accession>A0ABP8PDJ0</accession>
<sequence>MTVRIRLAGVVLIAGLLGIATMPPPQLTDASYVDPEYASGSAVTAIRLVPPQLTAVTTCHSALLGGTVMAVTWKWTGQIAPYTGFTAAANTEWQIAGTAWQSVPTTGPDANGVYTTTFTKTLLSGLLGGLLGETFSSIVRTKAWAGWVSPTVSTLTYTKPILTNPTCTFTNGS</sequence>
<name>A0ABP8PDJ0_9MICO</name>
<evidence type="ECO:0000313" key="2">
    <source>
        <dbReference type="Proteomes" id="UP001500731"/>
    </source>
</evidence>
<organism evidence="1 2">
    <name type="scientific">Microbacterium panaciterrae</name>
    <dbReference type="NCBI Taxonomy" id="985759"/>
    <lineage>
        <taxon>Bacteria</taxon>
        <taxon>Bacillati</taxon>
        <taxon>Actinomycetota</taxon>
        <taxon>Actinomycetes</taxon>
        <taxon>Micrococcales</taxon>
        <taxon>Microbacteriaceae</taxon>
        <taxon>Microbacterium</taxon>
    </lineage>
</organism>
<protein>
    <submittedName>
        <fullName evidence="1">Uncharacterized protein</fullName>
    </submittedName>
</protein>
<evidence type="ECO:0000313" key="1">
    <source>
        <dbReference type="EMBL" id="GAA4486204.1"/>
    </source>
</evidence>
<dbReference type="RefSeq" id="WP_345186870.1">
    <property type="nucleotide sequence ID" value="NZ_BAABGP010000014.1"/>
</dbReference>
<dbReference type="Proteomes" id="UP001500731">
    <property type="component" value="Unassembled WGS sequence"/>
</dbReference>
<keyword evidence="2" id="KW-1185">Reference proteome</keyword>
<dbReference type="EMBL" id="BAABGP010000014">
    <property type="protein sequence ID" value="GAA4486204.1"/>
    <property type="molecule type" value="Genomic_DNA"/>
</dbReference>
<comment type="caution">
    <text evidence="1">The sequence shown here is derived from an EMBL/GenBank/DDBJ whole genome shotgun (WGS) entry which is preliminary data.</text>
</comment>
<proteinExistence type="predicted"/>
<gene>
    <name evidence="1" type="ORF">GCM10023171_21760</name>
</gene>